<name>A0ABY8QV13_9MICO</name>
<organism evidence="2 3">
    <name type="scientific">Saxibacter everestensis</name>
    <dbReference type="NCBI Taxonomy" id="2909229"/>
    <lineage>
        <taxon>Bacteria</taxon>
        <taxon>Bacillati</taxon>
        <taxon>Actinomycetota</taxon>
        <taxon>Actinomycetes</taxon>
        <taxon>Micrococcales</taxon>
        <taxon>Brevibacteriaceae</taxon>
        <taxon>Saxibacter</taxon>
    </lineage>
</organism>
<feature type="domain" description="A-factor biosynthesis hotdog" evidence="1">
    <location>
        <begin position="21"/>
        <end position="154"/>
    </location>
</feature>
<evidence type="ECO:0000259" key="1">
    <source>
        <dbReference type="Pfam" id="PF03756"/>
    </source>
</evidence>
<reference evidence="2 3" key="1">
    <citation type="submission" date="2023-05" db="EMBL/GenBank/DDBJ databases">
        <title>Lithophilousrod everest ZFBP1038 complete genpme.</title>
        <authorList>
            <person name="Tian M."/>
        </authorList>
    </citation>
    <scope>NUCLEOTIDE SEQUENCE [LARGE SCALE GENOMIC DNA]</scope>
    <source>
        <strain evidence="2 3">ZFBP1038</strain>
    </source>
</reference>
<sequence>MLTPDVEKAVASHESFVPRKLVHRLSISEVLMTDARRTGRNTYICGAQWPRWHVFYENRPFGFDTALIEETLRQATILVCHKFYDVPFDYHFLLLRMRFAIGHQCAMSQIEPEELSLNLRFDRIRYQGKRLFACRSRAQLKARGQTIGYASADARIVTPPVYQRMRGATMPELDVSVEGRAKGRADGRADISAEARAGVRADISAEGPAGVRLVGEFPDDGAPATGPIPAPAVGKTSAWNVCIGPPTSAFHWPLLVDTSNPVFFDHPLDHTPGMLLLESMRQAVRLALADPSADFDSLDAKFTSFVEIGLPADIRLASGAELPEPRSRFRLSVVQGDAECVVAEVTVAEDHPEA</sequence>
<gene>
    <name evidence="2" type="ORF">LWF01_00115</name>
</gene>
<evidence type="ECO:0000313" key="3">
    <source>
        <dbReference type="Proteomes" id="UP001209083"/>
    </source>
</evidence>
<dbReference type="Pfam" id="PF03756">
    <property type="entry name" value="AfsA"/>
    <property type="match status" value="2"/>
</dbReference>
<accession>A0ABY8QV13</accession>
<dbReference type="Proteomes" id="UP001209083">
    <property type="component" value="Chromosome"/>
</dbReference>
<keyword evidence="3" id="KW-1185">Reference proteome</keyword>
<protein>
    <submittedName>
        <fullName evidence="2">AfsA-related hotdog domain-containing protein</fullName>
    </submittedName>
</protein>
<dbReference type="RefSeq" id="WP_349639004.1">
    <property type="nucleotide sequence ID" value="NZ_CP090958.1"/>
</dbReference>
<feature type="domain" description="A-factor biosynthesis hotdog" evidence="1">
    <location>
        <begin position="232"/>
        <end position="346"/>
    </location>
</feature>
<proteinExistence type="predicted"/>
<dbReference type="InterPro" id="IPR005509">
    <property type="entry name" value="AfsA_hotdog_dom"/>
</dbReference>
<evidence type="ECO:0000313" key="2">
    <source>
        <dbReference type="EMBL" id="WGW12205.1"/>
    </source>
</evidence>
<dbReference type="EMBL" id="CP090958">
    <property type="protein sequence ID" value="WGW12205.1"/>
    <property type="molecule type" value="Genomic_DNA"/>
</dbReference>